<dbReference type="Pfam" id="PF13091">
    <property type="entry name" value="PLDc_2"/>
    <property type="match status" value="2"/>
</dbReference>
<keyword evidence="2" id="KW-0732">Signal</keyword>
<dbReference type="GeneID" id="46429358"/>
<evidence type="ECO:0000256" key="2">
    <source>
        <dbReference type="SAM" id="SignalP"/>
    </source>
</evidence>
<dbReference type="InterPro" id="IPR001736">
    <property type="entry name" value="PLipase_D/transphosphatidylase"/>
</dbReference>
<feature type="chain" id="PRO_5001530792" evidence="2">
    <location>
        <begin position="22"/>
        <end position="522"/>
    </location>
</feature>
<dbReference type="KEGG" id="pman:OU5_3624"/>
<dbReference type="AlphaFoldDB" id="A0A024EEE8"/>
<dbReference type="PANTHER" id="PTHR21248:SF12">
    <property type="entry name" value="CARDIOLIPIN SYNTHASE C"/>
    <property type="match status" value="1"/>
</dbReference>
<evidence type="ECO:0000313" key="5">
    <source>
        <dbReference type="Proteomes" id="UP000026913"/>
    </source>
</evidence>
<gene>
    <name evidence="4" type="ORF">OU5_3624</name>
</gene>
<dbReference type="SMART" id="SM00155">
    <property type="entry name" value="PLDc"/>
    <property type="match status" value="2"/>
</dbReference>
<accession>A0A024EEE8</accession>
<proteinExistence type="predicted"/>
<dbReference type="Proteomes" id="UP000026913">
    <property type="component" value="Chromosome"/>
</dbReference>
<dbReference type="CDD" id="cd09113">
    <property type="entry name" value="PLDc_ymdC_like_2"/>
    <property type="match status" value="1"/>
</dbReference>
<feature type="signal peptide" evidence="2">
    <location>
        <begin position="1"/>
        <end position="21"/>
    </location>
</feature>
<dbReference type="PROSITE" id="PS51257">
    <property type="entry name" value="PROKAR_LIPOPROTEIN"/>
    <property type="match status" value="1"/>
</dbReference>
<dbReference type="EMBL" id="CP005960">
    <property type="protein sequence ID" value="AHZ70703.1"/>
    <property type="molecule type" value="Genomic_DNA"/>
</dbReference>
<dbReference type="GO" id="GO:0030572">
    <property type="term" value="F:phosphatidyltransferase activity"/>
    <property type="evidence" value="ECO:0007669"/>
    <property type="project" value="UniProtKB-ARBA"/>
</dbReference>
<organism evidence="4 5">
    <name type="scientific">Pseudomonas mandelii JR-1</name>
    <dbReference type="NCBI Taxonomy" id="1147786"/>
    <lineage>
        <taxon>Bacteria</taxon>
        <taxon>Pseudomonadati</taxon>
        <taxon>Pseudomonadota</taxon>
        <taxon>Gammaproteobacteria</taxon>
        <taxon>Pseudomonadales</taxon>
        <taxon>Pseudomonadaceae</taxon>
        <taxon>Pseudomonas</taxon>
    </lineage>
</organism>
<dbReference type="CDD" id="cd09111">
    <property type="entry name" value="PLDc_ymdC_like_1"/>
    <property type="match status" value="1"/>
</dbReference>
<dbReference type="HOGENOM" id="CLU_026287_0_0_6"/>
<evidence type="ECO:0000259" key="3">
    <source>
        <dbReference type="PROSITE" id="PS50035"/>
    </source>
</evidence>
<dbReference type="InterPro" id="IPR025202">
    <property type="entry name" value="PLD-like_dom"/>
</dbReference>
<dbReference type="PANTHER" id="PTHR21248">
    <property type="entry name" value="CARDIOLIPIN SYNTHASE"/>
    <property type="match status" value="1"/>
</dbReference>
<reference evidence="4 5" key="1">
    <citation type="journal article" date="2012" name="J. Bacteriol.">
        <title>Genome sequence of cold-adapted Pseudomonas mandelii strain JR-1.</title>
        <authorList>
            <person name="Jang S.H."/>
            <person name="Kim J."/>
            <person name="Kim J."/>
            <person name="Hong S."/>
            <person name="Lee C."/>
        </authorList>
    </citation>
    <scope>NUCLEOTIDE SEQUENCE [LARGE SCALE GENOMIC DNA]</scope>
    <source>
        <strain evidence="4 5">JR-1</strain>
    </source>
</reference>
<feature type="domain" description="PLD phosphodiesterase" evidence="3">
    <location>
        <begin position="414"/>
        <end position="441"/>
    </location>
</feature>
<sequence length="522" mass="58327">MRVRQPLLALLLLASFLGGCASFDVQREPSQALPASDSAFGRSIQAQAAPHEGRSGFRLLSNSSEAFMARAELIRNAQSSLDLQYYIVHDGISTRMLADELLKAADRGVRVRILLDDTTSDGLDWIIATLAAHPQIQIRLFNPLHLGRATGVTRTMGRLFNLSLQHRRMHNKLWLADNSAAIVGGRNLGDEYFDAEPNLNFTDIDMLGVGPVAEQLGHSFDQYWNSALSKPIDEFLSSRPTQKDLQNTRTRLEESLEETRKQNHALYQQLMTYTTKPRMDIWRRELIWAWNQALWDAPSKVLSDGEPDPHLLLTTQLAPELTGVSKELIMISAYFVPGQPGLVYLTGRADAGVSVSLLTNSLEATDVPAVHGGYAPYRRALLEHGVKLYELRRQPGEGGGSGPHIFYSKSFRGSDSSLHSKAMIFDQQKSFIGSFNFDPRSVLWNTEVGVLVDSPELAAHVRRAAMEGMAPPLSYQVKLENDRIVWVTEDDGKMHTLTKEPGSLWRRFNSWFSTAVGLERML</sequence>
<name>A0A024EEE8_9PSED</name>
<evidence type="ECO:0000313" key="4">
    <source>
        <dbReference type="EMBL" id="AHZ70703.1"/>
    </source>
</evidence>
<dbReference type="Gene3D" id="3.30.870.10">
    <property type="entry name" value="Endonuclease Chain A"/>
    <property type="match status" value="2"/>
</dbReference>
<keyword evidence="1" id="KW-0175">Coiled coil</keyword>
<evidence type="ECO:0000256" key="1">
    <source>
        <dbReference type="SAM" id="Coils"/>
    </source>
</evidence>
<dbReference type="RefSeq" id="WP_042932478.1">
    <property type="nucleotide sequence ID" value="NZ_CP005960.1"/>
</dbReference>
<feature type="coiled-coil region" evidence="1">
    <location>
        <begin position="242"/>
        <end position="269"/>
    </location>
</feature>
<dbReference type="SUPFAM" id="SSF56024">
    <property type="entry name" value="Phospholipase D/nuclease"/>
    <property type="match status" value="2"/>
</dbReference>
<protein>
    <submittedName>
        <fullName evidence="4">Phospholipase D/transphosphatidylase</fullName>
    </submittedName>
</protein>
<dbReference type="OrthoDB" id="9814092at2"/>
<dbReference type="PROSITE" id="PS50035">
    <property type="entry name" value="PLD"/>
    <property type="match status" value="2"/>
</dbReference>
<dbReference type="GO" id="GO:0032049">
    <property type="term" value="P:cardiolipin biosynthetic process"/>
    <property type="evidence" value="ECO:0007669"/>
    <property type="project" value="UniProtKB-ARBA"/>
</dbReference>
<feature type="domain" description="PLD phosphodiesterase" evidence="3">
    <location>
        <begin position="165"/>
        <end position="192"/>
    </location>
</feature>